<accession>A0A0F7FDY8</accession>
<dbReference type="RefSeq" id="WP_025695573.1">
    <property type="nucleotide sequence ID" value="NZ_ASQQ01000335.1"/>
</dbReference>
<sequence>MLKKLLTTGSLLMLALFLFSGAVFASPVADNLTKDQQEALKIIAKANKQIDNKIEKAVAEADKLQEDYLRDIKRIELGKTAAKLSAKLDQEDAEAVAEVAEIETASDELINQLFTPESRDSAAVEEKINKLNAKVSLNDDLIAALTKKYTYELDKLITDLYNDTLEIADAAISEAAQLGVAAERSWKLVKIADREVWIDPIAIEL</sequence>
<gene>
    <name evidence="3" type="ORF">VK70_21180</name>
</gene>
<protein>
    <submittedName>
        <fullName evidence="3">Uncharacterized protein</fullName>
    </submittedName>
</protein>
<feature type="chain" id="PRO_5002515202" evidence="2">
    <location>
        <begin position="26"/>
        <end position="205"/>
    </location>
</feature>
<reference evidence="3 4" key="2">
    <citation type="journal article" date="2016" name="Genome Announc.">
        <title>Genome Sequence of a Gram-Positive Diazotroph, Paenibacillus durus Type Strain ATCC 35681.</title>
        <authorList>
            <person name="Halim M.A."/>
            <person name="Rahman A.Y."/>
            <person name="Sim K.S."/>
            <person name="Yam H.C."/>
            <person name="Rahim A.A."/>
            <person name="Ghazali A.H."/>
            <person name="Najimudin N."/>
        </authorList>
    </citation>
    <scope>NUCLEOTIDE SEQUENCE [LARGE SCALE GENOMIC DNA]</scope>
    <source>
        <strain evidence="3 4">ATCC 35681</strain>
    </source>
</reference>
<dbReference type="OrthoDB" id="2861041at2"/>
<dbReference type="EMBL" id="CP011114">
    <property type="protein sequence ID" value="AKG36719.1"/>
    <property type="molecule type" value="Genomic_DNA"/>
</dbReference>
<proteinExistence type="predicted"/>
<dbReference type="Proteomes" id="UP000034189">
    <property type="component" value="Chromosome"/>
</dbReference>
<feature type="signal peptide" evidence="2">
    <location>
        <begin position="1"/>
        <end position="25"/>
    </location>
</feature>
<evidence type="ECO:0000256" key="1">
    <source>
        <dbReference type="SAM" id="Coils"/>
    </source>
</evidence>
<dbReference type="HOGENOM" id="CLU_1359292_0_0_9"/>
<evidence type="ECO:0000313" key="4">
    <source>
        <dbReference type="Proteomes" id="UP000034189"/>
    </source>
</evidence>
<evidence type="ECO:0000256" key="2">
    <source>
        <dbReference type="SAM" id="SignalP"/>
    </source>
</evidence>
<reference evidence="3 4" key="1">
    <citation type="submission" date="2015-03" db="EMBL/GenBank/DDBJ databases">
        <authorList>
            <person name="Abdul Halim M."/>
        </authorList>
    </citation>
    <scope>NUCLEOTIDE SEQUENCE [LARGE SCALE GENOMIC DNA]</scope>
    <source>
        <strain evidence="3 4">ATCC 35681</strain>
    </source>
</reference>
<keyword evidence="1" id="KW-0175">Coiled coil</keyword>
<organism evidence="3 4">
    <name type="scientific">Paenibacillus durus ATCC 35681</name>
    <dbReference type="NCBI Taxonomy" id="1333534"/>
    <lineage>
        <taxon>Bacteria</taxon>
        <taxon>Bacillati</taxon>
        <taxon>Bacillota</taxon>
        <taxon>Bacilli</taxon>
        <taxon>Bacillales</taxon>
        <taxon>Paenibacillaceae</taxon>
        <taxon>Paenibacillus</taxon>
    </lineage>
</organism>
<dbReference type="AlphaFoldDB" id="A0A0F7FDY8"/>
<dbReference type="PATRIC" id="fig|1333534.5.peg.4650"/>
<evidence type="ECO:0000313" key="3">
    <source>
        <dbReference type="EMBL" id="AKG36719.1"/>
    </source>
</evidence>
<name>A0A0F7FDY8_PAEDU</name>
<feature type="coiled-coil region" evidence="1">
    <location>
        <begin position="29"/>
        <end position="67"/>
    </location>
</feature>
<keyword evidence="2" id="KW-0732">Signal</keyword>